<name>A0A1L7XPN3_9HELO</name>
<keyword evidence="1" id="KW-0812">Transmembrane</keyword>
<keyword evidence="1" id="KW-1133">Transmembrane helix</keyword>
<dbReference type="OrthoDB" id="432970at2759"/>
<dbReference type="EMBL" id="FJOG01000041">
    <property type="protein sequence ID" value="CZR66989.1"/>
    <property type="molecule type" value="Genomic_DNA"/>
</dbReference>
<proteinExistence type="predicted"/>
<evidence type="ECO:0000313" key="2">
    <source>
        <dbReference type="EMBL" id="CZR66989.1"/>
    </source>
</evidence>
<feature type="transmembrane region" description="Helical" evidence="1">
    <location>
        <begin position="180"/>
        <end position="199"/>
    </location>
</feature>
<reference evidence="2 3" key="1">
    <citation type="submission" date="2016-03" db="EMBL/GenBank/DDBJ databases">
        <authorList>
            <person name="Ploux O."/>
        </authorList>
    </citation>
    <scope>NUCLEOTIDE SEQUENCE [LARGE SCALE GENOMIC DNA]</scope>
    <source>
        <strain evidence="2 3">UAMH 11012</strain>
    </source>
</reference>
<gene>
    <name evidence="2" type="ORF">PAC_16888</name>
</gene>
<dbReference type="AlphaFoldDB" id="A0A1L7XPN3"/>
<feature type="transmembrane region" description="Helical" evidence="1">
    <location>
        <begin position="219"/>
        <end position="247"/>
    </location>
</feature>
<keyword evidence="3" id="KW-1185">Reference proteome</keyword>
<evidence type="ECO:0000256" key="1">
    <source>
        <dbReference type="SAM" id="Phobius"/>
    </source>
</evidence>
<organism evidence="2 3">
    <name type="scientific">Phialocephala subalpina</name>
    <dbReference type="NCBI Taxonomy" id="576137"/>
    <lineage>
        <taxon>Eukaryota</taxon>
        <taxon>Fungi</taxon>
        <taxon>Dikarya</taxon>
        <taxon>Ascomycota</taxon>
        <taxon>Pezizomycotina</taxon>
        <taxon>Leotiomycetes</taxon>
        <taxon>Helotiales</taxon>
        <taxon>Mollisiaceae</taxon>
        <taxon>Phialocephala</taxon>
        <taxon>Phialocephala fortinii species complex</taxon>
    </lineage>
</organism>
<evidence type="ECO:0000313" key="3">
    <source>
        <dbReference type="Proteomes" id="UP000184330"/>
    </source>
</evidence>
<keyword evidence="1" id="KW-0472">Membrane</keyword>
<dbReference type="Proteomes" id="UP000184330">
    <property type="component" value="Unassembled WGS sequence"/>
</dbReference>
<sequence length="275" mass="31083">MAYSGRHRHHWHFAVRNVPTGDVLHVVNPDSRSTHTEGPANILSLASVNDQAEVVLRLLLEAFVRSICISFKPPTTPWSWGTKVYILTVGADEVLAKALGAHMAASNLPENLVKFFGPYSTDQEELGGYHQQYRIEILLKHAKGSYTPRPATEEEEDDIEMIHDMQSMIKRYMDSRKRKLSSIDMLIWKIFSSSLLVGVERISSDTTILRSIPWIWATLKVIILADIAMMSVLSDIIIRVVTMIIVIERFRPGWSYYDVLECPEGPGTFAIARSS</sequence>
<protein>
    <submittedName>
        <fullName evidence="2">Uncharacterized protein</fullName>
    </submittedName>
</protein>
<accession>A0A1L7XPN3</accession>